<feature type="transmembrane region" description="Helical" evidence="9">
    <location>
        <begin position="27"/>
        <end position="46"/>
    </location>
</feature>
<feature type="domain" description="VOC" evidence="10">
    <location>
        <begin position="150"/>
        <end position="274"/>
    </location>
</feature>
<dbReference type="InterPro" id="IPR045324">
    <property type="entry name" value="Small_multidrug_res"/>
</dbReference>
<evidence type="ECO:0000256" key="1">
    <source>
        <dbReference type="ARBA" id="ARBA00004651"/>
    </source>
</evidence>
<keyword evidence="4 7" id="KW-0812">Transmembrane</keyword>
<keyword evidence="3" id="KW-1003">Cell membrane</keyword>
<proteinExistence type="inferred from homology"/>
<evidence type="ECO:0000256" key="8">
    <source>
        <dbReference type="SAM" id="MobiDB-lite"/>
    </source>
</evidence>
<keyword evidence="5 9" id="KW-1133">Transmembrane helix</keyword>
<dbReference type="InterPro" id="IPR000390">
    <property type="entry name" value="Small_drug/metabolite_transptr"/>
</dbReference>
<dbReference type="InterPro" id="IPR037523">
    <property type="entry name" value="VOC_core"/>
</dbReference>
<dbReference type="Proteomes" id="UP001500368">
    <property type="component" value="Unassembled WGS sequence"/>
</dbReference>
<protein>
    <recommendedName>
        <fullName evidence="10">VOC domain-containing protein</fullName>
    </recommendedName>
</protein>
<evidence type="ECO:0000256" key="4">
    <source>
        <dbReference type="ARBA" id="ARBA00022692"/>
    </source>
</evidence>
<evidence type="ECO:0000256" key="3">
    <source>
        <dbReference type="ARBA" id="ARBA00022475"/>
    </source>
</evidence>
<dbReference type="Pfam" id="PF00903">
    <property type="entry name" value="Glyoxalase"/>
    <property type="match status" value="1"/>
</dbReference>
<dbReference type="SUPFAM" id="SSF103481">
    <property type="entry name" value="Multidrug resistance efflux transporter EmrE"/>
    <property type="match status" value="1"/>
</dbReference>
<sequence>MATASAEPTTVTTENTTPEAPATESNLGSWILLIVAGIIEVGYAVSVGGSQGFTHAGWSISALVFFLFTLFFLSLALRRIDVGIGYAVWVGIGAVGAVVASAFFFDEPVTLTRVFWLSIIIAGVVWLKLADRPAPSGAARPTTVSNRSVRQLRVVVEAEDYEQALAFYRDALGLPEVAAVAEGEGEKVAILDVGRATLELTNPAHRRAIDAAEAGGDLSRRIRLAFEVDDAAGVTTELAAAGAKVTSEPVLTPWRSLNSRLEAPADLQITLFQEDAEQAHPLHGSS</sequence>
<reference evidence="12" key="1">
    <citation type="journal article" date="2019" name="Int. J. Syst. Evol. Microbiol.">
        <title>The Global Catalogue of Microorganisms (GCM) 10K type strain sequencing project: providing services to taxonomists for standard genome sequencing and annotation.</title>
        <authorList>
            <consortium name="The Broad Institute Genomics Platform"/>
            <consortium name="The Broad Institute Genome Sequencing Center for Infectious Disease"/>
            <person name="Wu L."/>
            <person name="Ma J."/>
        </authorList>
    </citation>
    <scope>NUCLEOTIDE SEQUENCE [LARGE SCALE GENOMIC DNA]</scope>
    <source>
        <strain evidence="12">JCM 19129</strain>
    </source>
</reference>
<accession>A0ABP9G3R0</accession>
<keyword evidence="12" id="KW-1185">Reference proteome</keyword>
<evidence type="ECO:0000256" key="7">
    <source>
        <dbReference type="RuleBase" id="RU003942"/>
    </source>
</evidence>
<dbReference type="InterPro" id="IPR037185">
    <property type="entry name" value="EmrE-like"/>
</dbReference>
<dbReference type="PANTHER" id="PTHR30561:SF0">
    <property type="entry name" value="GUANIDINIUM EXPORTER"/>
    <property type="match status" value="1"/>
</dbReference>
<dbReference type="PROSITE" id="PS51819">
    <property type="entry name" value="VOC"/>
    <property type="match status" value="1"/>
</dbReference>
<gene>
    <name evidence="11" type="ORF">GCM10025790_25390</name>
</gene>
<dbReference type="SUPFAM" id="SSF54593">
    <property type="entry name" value="Glyoxalase/Bleomycin resistance protein/Dihydroxybiphenyl dioxygenase"/>
    <property type="match status" value="1"/>
</dbReference>
<evidence type="ECO:0000313" key="11">
    <source>
        <dbReference type="EMBL" id="GAA4926387.1"/>
    </source>
</evidence>
<dbReference type="PANTHER" id="PTHR30561">
    <property type="entry name" value="SMR FAMILY PROTON-DEPENDENT DRUG EFFLUX TRANSPORTER SUGE"/>
    <property type="match status" value="1"/>
</dbReference>
<dbReference type="EMBL" id="BAABLW010000007">
    <property type="protein sequence ID" value="GAA4926387.1"/>
    <property type="molecule type" value="Genomic_DNA"/>
</dbReference>
<feature type="region of interest" description="Disordered" evidence="8">
    <location>
        <begin position="1"/>
        <end position="23"/>
    </location>
</feature>
<organism evidence="11 12">
    <name type="scientific">Nesterenkonia rhizosphaerae</name>
    <dbReference type="NCBI Taxonomy" id="1348272"/>
    <lineage>
        <taxon>Bacteria</taxon>
        <taxon>Bacillati</taxon>
        <taxon>Actinomycetota</taxon>
        <taxon>Actinomycetes</taxon>
        <taxon>Micrococcales</taxon>
        <taxon>Micrococcaceae</taxon>
        <taxon>Nesterenkonia</taxon>
    </lineage>
</organism>
<evidence type="ECO:0000313" key="12">
    <source>
        <dbReference type="Proteomes" id="UP001500368"/>
    </source>
</evidence>
<dbReference type="Pfam" id="PF00893">
    <property type="entry name" value="Multi_Drug_Res"/>
    <property type="match status" value="1"/>
</dbReference>
<evidence type="ECO:0000256" key="9">
    <source>
        <dbReference type="SAM" id="Phobius"/>
    </source>
</evidence>
<evidence type="ECO:0000256" key="2">
    <source>
        <dbReference type="ARBA" id="ARBA00022448"/>
    </source>
</evidence>
<dbReference type="InterPro" id="IPR004360">
    <property type="entry name" value="Glyas_Fos-R_dOase_dom"/>
</dbReference>
<dbReference type="Gene3D" id="1.10.3730.20">
    <property type="match status" value="1"/>
</dbReference>
<dbReference type="Gene3D" id="3.10.180.10">
    <property type="entry name" value="2,3-Dihydroxybiphenyl 1,2-Dioxygenase, domain 1"/>
    <property type="match status" value="1"/>
</dbReference>
<comment type="subcellular location">
    <subcellularLocation>
        <location evidence="1 7">Cell membrane</location>
        <topology evidence="1 7">Multi-pass membrane protein</topology>
    </subcellularLocation>
</comment>
<comment type="caution">
    <text evidence="11">The sequence shown here is derived from an EMBL/GenBank/DDBJ whole genome shotgun (WGS) entry which is preliminary data.</text>
</comment>
<feature type="transmembrane region" description="Helical" evidence="9">
    <location>
        <begin position="84"/>
        <end position="105"/>
    </location>
</feature>
<keyword evidence="6 9" id="KW-0472">Membrane</keyword>
<name>A0ABP9G3R0_9MICC</name>
<evidence type="ECO:0000256" key="5">
    <source>
        <dbReference type="ARBA" id="ARBA00022989"/>
    </source>
</evidence>
<dbReference type="RefSeq" id="WP_345478376.1">
    <property type="nucleotide sequence ID" value="NZ_BAABLW010000007.1"/>
</dbReference>
<feature type="transmembrane region" description="Helical" evidence="9">
    <location>
        <begin position="111"/>
        <end position="130"/>
    </location>
</feature>
<comment type="similarity">
    <text evidence="7">Belongs to the drug/metabolite transporter (DMT) superfamily. Small multidrug resistance (SMR) (TC 2.A.7.1) family.</text>
</comment>
<dbReference type="InterPro" id="IPR029068">
    <property type="entry name" value="Glyas_Bleomycin-R_OHBP_Dase"/>
</dbReference>
<evidence type="ECO:0000259" key="10">
    <source>
        <dbReference type="PROSITE" id="PS51819"/>
    </source>
</evidence>
<keyword evidence="2" id="KW-0813">Transport</keyword>
<feature type="transmembrane region" description="Helical" evidence="9">
    <location>
        <begin position="58"/>
        <end position="77"/>
    </location>
</feature>
<evidence type="ECO:0000256" key="6">
    <source>
        <dbReference type="ARBA" id="ARBA00023136"/>
    </source>
</evidence>